<evidence type="ECO:0000256" key="5">
    <source>
        <dbReference type="PROSITE-ProRule" id="PRU01240"/>
    </source>
</evidence>
<dbReference type="GO" id="GO:0005829">
    <property type="term" value="C:cytosol"/>
    <property type="evidence" value="ECO:0007669"/>
    <property type="project" value="TreeGrafter"/>
</dbReference>
<dbReference type="GO" id="GO:0004252">
    <property type="term" value="F:serine-type endopeptidase activity"/>
    <property type="evidence" value="ECO:0007669"/>
    <property type="project" value="InterPro"/>
</dbReference>
<dbReference type="InterPro" id="IPR048384">
    <property type="entry name" value="TPPII_GBD"/>
</dbReference>
<protein>
    <recommendedName>
        <fullName evidence="14">Tripeptidyl-peptidase II</fullName>
    </recommendedName>
</protein>
<evidence type="ECO:0000256" key="6">
    <source>
        <dbReference type="SAM" id="Coils"/>
    </source>
</evidence>
<dbReference type="InterPro" id="IPR022229">
    <property type="entry name" value="TPPII_Ig-like-2"/>
</dbReference>
<dbReference type="PROSITE" id="PS00138">
    <property type="entry name" value="SUBTILASE_SER"/>
    <property type="match status" value="1"/>
</dbReference>
<feature type="domain" description="Peptidase S8/S53" evidence="8">
    <location>
        <begin position="87"/>
        <end position="262"/>
    </location>
</feature>
<dbReference type="Gene3D" id="3.40.50.200">
    <property type="entry name" value="Peptidase S8/S53 domain"/>
    <property type="match status" value="1"/>
</dbReference>
<name>A0A8J5KLX5_ZINOF</name>
<dbReference type="SUPFAM" id="SSF52743">
    <property type="entry name" value="Subtilisin-like"/>
    <property type="match status" value="1"/>
</dbReference>
<evidence type="ECO:0000256" key="7">
    <source>
        <dbReference type="SAM" id="MobiDB-lite"/>
    </source>
</evidence>
<evidence type="ECO:0000259" key="11">
    <source>
        <dbReference type="Pfam" id="PF21316"/>
    </source>
</evidence>
<feature type="domain" description="Tripeptidyl-peptidase II galactose-binding" evidence="11">
    <location>
        <begin position="498"/>
        <end position="582"/>
    </location>
</feature>
<keyword evidence="6" id="KW-0175">Coiled coil</keyword>
<dbReference type="Gene3D" id="2.60.40.3170">
    <property type="match status" value="2"/>
</dbReference>
<keyword evidence="4" id="KW-0720">Serine protease</keyword>
<dbReference type="AlphaFoldDB" id="A0A8J5KLX5"/>
<evidence type="ECO:0000256" key="1">
    <source>
        <dbReference type="ARBA" id="ARBA00011073"/>
    </source>
</evidence>
<comment type="caution">
    <text evidence="12">The sequence shown here is derived from an EMBL/GenBank/DDBJ whole genome shotgun (WGS) entry which is preliminary data.</text>
</comment>
<feature type="domain" description="Tripeptidyl peptidase II second Ig-like" evidence="9">
    <location>
        <begin position="625"/>
        <end position="765"/>
    </location>
</feature>
<dbReference type="InterPro" id="IPR046940">
    <property type="entry name" value="TPPII_Ig-like_sf"/>
</dbReference>
<evidence type="ECO:0000259" key="8">
    <source>
        <dbReference type="Pfam" id="PF00082"/>
    </source>
</evidence>
<sequence length="1173" mass="129130">MDVQFGSSFLSDERKAKKQKNNFRTVISEEKIERETCQKIEGGSEYGEHGEQISGEVSRIMATLARRAEQAKRGEKRSGESRAAAKVCTSSGEGLQRAPAKACTLQRGGELAKAVDKHHLIFISSAGNSGPALTTVGAPGGTTTSIIGVGAYVSPAMAAGAHCVVDPPAEGLEYTWSSRGPTADGDLGVCISAPGAAVAPVPTWTLQRRMLMNGTSMASPSACGGVALLISAMKAEGIIVSPYNVRRALENTTISIGDGAEEKLTTGQGLLQIDRAYEYVQQSKDLPSISYHITVNEAGKSTPTFRGIYLRGANACDQASEWTVQVEPKFHEDASNLEDLVPFEECVQLYSSDGVVIRAPEYLMLTHNGRNFKFVSEPLVALGLLNSQGCPDNLWLTKSIRCVEQEHGKDRSARATIASAGMVFTVAISTQRLGIARFMRFIVVDPVGLGDGLHYHEVYGIDCRAPWRGPLFRVPITIIKPIASIGRPPIVTFSNVSFCPGHIERKFIEVPLGATWVQATMRASGFDTARRFFIDTIQICPLERPRKWESVVMFSSPSVKSFAFPVKGGFAMELTVAQFWSSGIGSHEATLVDFEIAFHGIIINQESLMLDGSEAPVRVSARSLLAAEKLLPASTLNKAILQMKIALHPVDANLKTLLTNRDKLPSGKQIIALTLTYKFKLDEGAEVKPHIPLLNNRIYDTKFESQFYTISDSNKRVYASGDAYPDYVKLPKGEFTLRLHSRHESIHILEKLKQLVLFIKRKLERKSVPGSMEAALPFSALSLNSVARTMFQAVSFCIGQPLILAGKPSAAGSHNVPSSLPSMMVHLDYIQLSFFSVPDGPIMGNGTYKSSVLVPGQDEAFYIGPPLREKLPKNSLPGVMLLGSISYDSVNLENGKGNQTQQSPISYKISYLIPPSKIDEEKGKETTGVTKSVSELLDEELRDNKIKFLASLKRETDEEISAWSALADSLKMEYPNYTPLLAKILECLVSGNPEQDKSCHNKKIINAANEVIDSIDKEELLKFLSLKSDSEDEEAEKLKKKREVTRDQLAEALCQKGLALADEESYMVEQPNTSDVTSDIPDLFEETFKELKKWVDVKSIKYCMLLVVRERRCGRYGTALKHLNDMIEAEGEPAKKKQYELKLQLLDQIGWTHVASYEREWMHVRFPATLPLF</sequence>
<keyword evidence="2" id="KW-0645">Protease</keyword>
<comment type="similarity">
    <text evidence="1 5">Belongs to the peptidase S8 family.</text>
</comment>
<proteinExistence type="inferred from homology"/>
<evidence type="ECO:0008006" key="14">
    <source>
        <dbReference type="Google" id="ProtNLM"/>
    </source>
</evidence>
<dbReference type="InterPro" id="IPR048383">
    <property type="entry name" value="TPPII_Ig-like-1"/>
</dbReference>
<dbReference type="PANTHER" id="PTHR43806">
    <property type="entry name" value="PEPTIDASE S8"/>
    <property type="match status" value="1"/>
</dbReference>
<comment type="caution">
    <text evidence="5">Lacks conserved residue(s) required for the propagation of feature annotation.</text>
</comment>
<organism evidence="12 13">
    <name type="scientific">Zingiber officinale</name>
    <name type="common">Ginger</name>
    <name type="synonym">Amomum zingiber</name>
    <dbReference type="NCBI Taxonomy" id="94328"/>
    <lineage>
        <taxon>Eukaryota</taxon>
        <taxon>Viridiplantae</taxon>
        <taxon>Streptophyta</taxon>
        <taxon>Embryophyta</taxon>
        <taxon>Tracheophyta</taxon>
        <taxon>Spermatophyta</taxon>
        <taxon>Magnoliopsida</taxon>
        <taxon>Liliopsida</taxon>
        <taxon>Zingiberales</taxon>
        <taxon>Zingiberaceae</taxon>
        <taxon>Zingiber</taxon>
    </lineage>
</organism>
<dbReference type="Pfam" id="PF21316">
    <property type="entry name" value="TPPII_GBD"/>
    <property type="match status" value="1"/>
</dbReference>
<reference evidence="12 13" key="1">
    <citation type="submission" date="2020-08" db="EMBL/GenBank/DDBJ databases">
        <title>Plant Genome Project.</title>
        <authorList>
            <person name="Zhang R.-G."/>
        </authorList>
    </citation>
    <scope>NUCLEOTIDE SEQUENCE [LARGE SCALE GENOMIC DNA]</scope>
    <source>
        <tissue evidence="12">Rhizome</tissue>
    </source>
</reference>
<evidence type="ECO:0000259" key="10">
    <source>
        <dbReference type="Pfam" id="PF21223"/>
    </source>
</evidence>
<dbReference type="InterPro" id="IPR046939">
    <property type="entry name" value="TPPII_C_sf"/>
</dbReference>
<accession>A0A8J5KLX5</accession>
<keyword evidence="13" id="KW-1185">Reference proteome</keyword>
<dbReference type="InterPro" id="IPR023828">
    <property type="entry name" value="Peptidase_S8_Ser-AS"/>
</dbReference>
<keyword evidence="3" id="KW-0378">Hydrolase</keyword>
<feature type="domain" description="Tripeptidyl-peptidase II first Ig-like" evidence="10">
    <location>
        <begin position="304"/>
        <end position="373"/>
    </location>
</feature>
<gene>
    <name evidence="12" type="ORF">ZIOFF_058317</name>
</gene>
<evidence type="ECO:0000313" key="13">
    <source>
        <dbReference type="Proteomes" id="UP000734854"/>
    </source>
</evidence>
<dbReference type="Pfam" id="PF12580">
    <property type="entry name" value="TPPII"/>
    <property type="match status" value="1"/>
</dbReference>
<evidence type="ECO:0000256" key="2">
    <source>
        <dbReference type="ARBA" id="ARBA00022670"/>
    </source>
</evidence>
<feature type="coiled-coil region" evidence="6">
    <location>
        <begin position="1021"/>
        <end position="1055"/>
    </location>
</feature>
<evidence type="ECO:0000256" key="3">
    <source>
        <dbReference type="ARBA" id="ARBA00022801"/>
    </source>
</evidence>
<dbReference type="GO" id="GO:0006508">
    <property type="term" value="P:proteolysis"/>
    <property type="evidence" value="ECO:0007669"/>
    <property type="project" value="UniProtKB-KW"/>
</dbReference>
<dbReference type="EMBL" id="JACMSC010000016">
    <property type="protein sequence ID" value="KAG6481698.1"/>
    <property type="molecule type" value="Genomic_DNA"/>
</dbReference>
<feature type="region of interest" description="Disordered" evidence="7">
    <location>
        <begin position="1"/>
        <end position="22"/>
    </location>
</feature>
<dbReference type="PROSITE" id="PS51892">
    <property type="entry name" value="SUBTILASE"/>
    <property type="match status" value="1"/>
</dbReference>
<evidence type="ECO:0000259" key="9">
    <source>
        <dbReference type="Pfam" id="PF12580"/>
    </source>
</evidence>
<dbReference type="GO" id="GO:0008240">
    <property type="term" value="F:tripeptidyl-peptidase activity"/>
    <property type="evidence" value="ECO:0007669"/>
    <property type="project" value="TreeGrafter"/>
</dbReference>
<dbReference type="InterPro" id="IPR050131">
    <property type="entry name" value="Peptidase_S8_subtilisin-like"/>
</dbReference>
<dbReference type="InterPro" id="IPR036852">
    <property type="entry name" value="Peptidase_S8/S53_dom_sf"/>
</dbReference>
<evidence type="ECO:0000313" key="12">
    <source>
        <dbReference type="EMBL" id="KAG6481698.1"/>
    </source>
</evidence>
<feature type="compositionally biased region" description="Polar residues" evidence="7">
    <location>
        <begin position="1"/>
        <end position="10"/>
    </location>
</feature>
<feature type="domain" description="Tripeptidyl-peptidase II first Ig-like" evidence="10">
    <location>
        <begin position="441"/>
        <end position="479"/>
    </location>
</feature>
<dbReference type="Gene3D" id="1.25.40.710">
    <property type="match status" value="1"/>
</dbReference>
<dbReference type="Pfam" id="PF21223">
    <property type="entry name" value="TPPII_Ig-like-1"/>
    <property type="match status" value="2"/>
</dbReference>
<dbReference type="Pfam" id="PF00082">
    <property type="entry name" value="Peptidase_S8"/>
    <property type="match status" value="1"/>
</dbReference>
<dbReference type="Proteomes" id="UP000734854">
    <property type="component" value="Unassembled WGS sequence"/>
</dbReference>
<dbReference type="PANTHER" id="PTHR43806:SF14">
    <property type="entry name" value="TRIPEPTIDYL-PEPTIDASE 2"/>
    <property type="match status" value="1"/>
</dbReference>
<evidence type="ECO:0000256" key="4">
    <source>
        <dbReference type="ARBA" id="ARBA00022825"/>
    </source>
</evidence>
<dbReference type="InterPro" id="IPR000209">
    <property type="entry name" value="Peptidase_S8/S53_dom"/>
</dbReference>